<dbReference type="FunFam" id="3.40.50.300:FF:000011">
    <property type="entry name" value="Putative ABC transporter ATP-binding component"/>
    <property type="match status" value="1"/>
</dbReference>
<reference evidence="6" key="1">
    <citation type="submission" date="2016-01" db="EMBL/GenBank/DDBJ databases">
        <authorList>
            <person name="Mcilroy J.S."/>
            <person name="Karst M S."/>
            <person name="Albertsen M."/>
        </authorList>
    </citation>
    <scope>NUCLEOTIDE SEQUENCE</scope>
    <source>
        <strain evidence="6">Cfx-K</strain>
    </source>
</reference>
<dbReference type="NCBIfam" id="NF000355">
    <property type="entry name" value="ribo_prot_ABC_F"/>
    <property type="match status" value="1"/>
</dbReference>
<sequence>MDGIMPILSAVELGHAFGAADLFHDLSVAVEARDRIGLVGPNGVGKTTLLLALAGLLEPAAGRVEIAAGLTMGYLRQEAVLTFAGRENTVYQEMLTAFAALRAREAEMATMEAALGDQYDDELLAAYGTLQENFEREGGYQYQNDVKRVLLGLGFAADQWDTPLLHLSGGQKTRVLLGRLLLERPTLLILDEPTNHLDIAAVEWLEGTLRRWEGALIIVSHDRYFLDRVVNRVWELAPGGGANPAELKSYRGNYTAYVRQRQEAWERAERLYNEEKERLEREAEFIQSHIAGGQTDIAKGRLRQLTRDLALIEQMGLTAATESRRAGQSWLELGARARTMSINEAIERIRAIRPPGIRPPRLKMRLESPERGARVVLRAKAATIGYPARPLFAVNQLKLERGGRAALLGPNGSGKSTLLRVILGELEPLDGEVELGEGVSLGYFAQAHDRLNHAARVIDELWARRDLSETQARGYLAQYLFRGDDVFKRVSELSGGERGRLALALLALEGANFLLLDEPTNHLDIPSQEALQEVLEEFNGTILLVSHDRYLIDRLARQIWALEEGELRVYPATYQEYMALRDGSALPDNGAAEPDNAPLEPEPTAVPMAAPATAEPPPAPAKGWSRSARRQDERRRRQVEESLADVEYWLAQITEALEAARATQDEGEILVLEAEDAEAREQLASLLAEWEVLA</sequence>
<organism evidence="6 7">
    <name type="scientific">Candidatus Promineifilum breve</name>
    <dbReference type="NCBI Taxonomy" id="1806508"/>
    <lineage>
        <taxon>Bacteria</taxon>
        <taxon>Bacillati</taxon>
        <taxon>Chloroflexota</taxon>
        <taxon>Ardenticatenia</taxon>
        <taxon>Candidatus Promineifilales</taxon>
        <taxon>Candidatus Promineifilaceae</taxon>
        <taxon>Candidatus Promineifilum</taxon>
    </lineage>
</organism>
<evidence type="ECO:0000256" key="4">
    <source>
        <dbReference type="SAM" id="MobiDB-lite"/>
    </source>
</evidence>
<evidence type="ECO:0000256" key="1">
    <source>
        <dbReference type="ARBA" id="ARBA00022741"/>
    </source>
</evidence>
<feature type="region of interest" description="Disordered" evidence="4">
    <location>
        <begin position="585"/>
        <end position="637"/>
    </location>
</feature>
<dbReference type="InterPro" id="IPR051309">
    <property type="entry name" value="ABCF_ATPase"/>
</dbReference>
<dbReference type="GO" id="GO:0005524">
    <property type="term" value="F:ATP binding"/>
    <property type="evidence" value="ECO:0007669"/>
    <property type="project" value="UniProtKB-KW"/>
</dbReference>
<accession>A0A160T7Q5</accession>
<dbReference type="Pfam" id="PF00005">
    <property type="entry name" value="ABC_tran"/>
    <property type="match status" value="2"/>
</dbReference>
<dbReference type="PANTHER" id="PTHR42855:SF2">
    <property type="entry name" value="DRUG RESISTANCE ABC TRANSPORTER,ATP-BINDING PROTEIN"/>
    <property type="match status" value="1"/>
</dbReference>
<proteinExistence type="predicted"/>
<keyword evidence="2 6" id="KW-0067">ATP-binding</keyword>
<feature type="coiled-coil region" evidence="3">
    <location>
        <begin position="262"/>
        <end position="289"/>
    </location>
</feature>
<keyword evidence="3" id="KW-0175">Coiled coil</keyword>
<evidence type="ECO:0000256" key="2">
    <source>
        <dbReference type="ARBA" id="ARBA00022840"/>
    </source>
</evidence>
<feature type="compositionally biased region" description="Low complexity" evidence="4">
    <location>
        <begin position="602"/>
        <end position="613"/>
    </location>
</feature>
<keyword evidence="1" id="KW-0547">Nucleotide-binding</keyword>
<dbReference type="AlphaFoldDB" id="A0A160T7Q5"/>
<evidence type="ECO:0000256" key="3">
    <source>
        <dbReference type="SAM" id="Coils"/>
    </source>
</evidence>
<protein>
    <submittedName>
        <fullName evidence="6">ABC transporter ATP-binding protein</fullName>
    </submittedName>
</protein>
<dbReference type="EMBL" id="LN890656">
    <property type="protein sequence ID" value="CUS06134.1"/>
    <property type="molecule type" value="Genomic_DNA"/>
</dbReference>
<keyword evidence="7" id="KW-1185">Reference proteome</keyword>
<dbReference type="SMART" id="SM00382">
    <property type="entry name" value="AAA"/>
    <property type="match status" value="2"/>
</dbReference>
<dbReference type="SUPFAM" id="SSF52540">
    <property type="entry name" value="P-loop containing nucleoside triphosphate hydrolases"/>
    <property type="match status" value="2"/>
</dbReference>
<dbReference type="PROSITE" id="PS00211">
    <property type="entry name" value="ABC_TRANSPORTER_1"/>
    <property type="match status" value="1"/>
</dbReference>
<dbReference type="InterPro" id="IPR027417">
    <property type="entry name" value="P-loop_NTPase"/>
</dbReference>
<dbReference type="OrthoDB" id="9801441at2"/>
<dbReference type="KEGG" id="pbf:CFX0092_B0600"/>
<dbReference type="Pfam" id="PF12848">
    <property type="entry name" value="ABC_tran_Xtn"/>
    <property type="match status" value="1"/>
</dbReference>
<dbReference type="CDD" id="cd03221">
    <property type="entry name" value="ABCF_EF-3"/>
    <property type="match status" value="2"/>
</dbReference>
<evidence type="ECO:0000313" key="7">
    <source>
        <dbReference type="Proteomes" id="UP000215027"/>
    </source>
</evidence>
<evidence type="ECO:0000313" key="6">
    <source>
        <dbReference type="EMBL" id="CUS06134.1"/>
    </source>
</evidence>
<feature type="domain" description="ABC transporter" evidence="5">
    <location>
        <begin position="377"/>
        <end position="589"/>
    </location>
</feature>
<gene>
    <name evidence="6" type="ORF">CFX0092_B0600</name>
</gene>
<dbReference type="InterPro" id="IPR003593">
    <property type="entry name" value="AAA+_ATPase"/>
</dbReference>
<dbReference type="GO" id="GO:0016887">
    <property type="term" value="F:ATP hydrolysis activity"/>
    <property type="evidence" value="ECO:0007669"/>
    <property type="project" value="InterPro"/>
</dbReference>
<name>A0A160T7Q5_9CHLR</name>
<feature type="domain" description="ABC transporter" evidence="5">
    <location>
        <begin position="8"/>
        <end position="263"/>
    </location>
</feature>
<dbReference type="PANTHER" id="PTHR42855">
    <property type="entry name" value="ABC TRANSPORTER ATP-BINDING SUBUNIT"/>
    <property type="match status" value="1"/>
</dbReference>
<dbReference type="InterPro" id="IPR032781">
    <property type="entry name" value="ABC_tran_Xtn"/>
</dbReference>
<dbReference type="PROSITE" id="PS50893">
    <property type="entry name" value="ABC_TRANSPORTER_2"/>
    <property type="match status" value="2"/>
</dbReference>
<dbReference type="InterPro" id="IPR017871">
    <property type="entry name" value="ABC_transporter-like_CS"/>
</dbReference>
<dbReference type="Proteomes" id="UP000215027">
    <property type="component" value="Chromosome II"/>
</dbReference>
<evidence type="ECO:0000259" key="5">
    <source>
        <dbReference type="PROSITE" id="PS50893"/>
    </source>
</evidence>
<dbReference type="InterPro" id="IPR003439">
    <property type="entry name" value="ABC_transporter-like_ATP-bd"/>
</dbReference>
<dbReference type="Gene3D" id="3.40.50.300">
    <property type="entry name" value="P-loop containing nucleotide triphosphate hydrolases"/>
    <property type="match status" value="2"/>
</dbReference>